<dbReference type="EMBL" id="CXSU01000012">
    <property type="protein sequence ID" value="CTQ51486.1"/>
    <property type="molecule type" value="Genomic_DNA"/>
</dbReference>
<dbReference type="InterPro" id="IPR044527">
    <property type="entry name" value="NrtA/CpmA_ABC-bd_dom"/>
</dbReference>
<dbReference type="GO" id="GO:0005524">
    <property type="term" value="F:ATP binding"/>
    <property type="evidence" value="ECO:0007669"/>
    <property type="project" value="UniProtKB-KW"/>
</dbReference>
<keyword evidence="5" id="KW-0472">Membrane</keyword>
<keyword evidence="6" id="KW-0547">Nucleotide-binding</keyword>
<evidence type="ECO:0000256" key="5">
    <source>
        <dbReference type="ARBA" id="ARBA00023136"/>
    </source>
</evidence>
<accession>A0A0M6YR63</accession>
<organism evidence="6 7">
    <name type="scientific">Jannaschia donghaensis</name>
    <dbReference type="NCBI Taxonomy" id="420998"/>
    <lineage>
        <taxon>Bacteria</taxon>
        <taxon>Pseudomonadati</taxon>
        <taxon>Pseudomonadota</taxon>
        <taxon>Alphaproteobacteria</taxon>
        <taxon>Rhodobacterales</taxon>
        <taxon>Roseobacteraceae</taxon>
        <taxon>Jannaschia</taxon>
    </lineage>
</organism>
<dbReference type="STRING" id="420998.JDO7802_03526"/>
<keyword evidence="6" id="KW-0067">ATP-binding</keyword>
<dbReference type="RefSeq" id="WP_055087175.1">
    <property type="nucleotide sequence ID" value="NZ_CXSU01000012.1"/>
</dbReference>
<proteinExistence type="predicted"/>
<dbReference type="PANTHER" id="PTHR30024">
    <property type="entry name" value="ALIPHATIC SULFONATES-BINDING PROTEIN-RELATED"/>
    <property type="match status" value="1"/>
</dbReference>
<keyword evidence="4" id="KW-0997">Cell inner membrane</keyword>
<dbReference type="SUPFAM" id="SSF53850">
    <property type="entry name" value="Periplasmic binding protein-like II"/>
    <property type="match status" value="1"/>
</dbReference>
<evidence type="ECO:0000256" key="1">
    <source>
        <dbReference type="ARBA" id="ARBA00004308"/>
    </source>
</evidence>
<evidence type="ECO:0000256" key="3">
    <source>
        <dbReference type="ARBA" id="ARBA00022475"/>
    </source>
</evidence>
<gene>
    <name evidence="6" type="primary">cmpC_2</name>
    <name evidence="6" type="ORF">JDO7802_03526</name>
</gene>
<dbReference type="EC" id="3.6.3.-" evidence="6"/>
<evidence type="ECO:0000313" key="6">
    <source>
        <dbReference type="EMBL" id="CTQ51486.1"/>
    </source>
</evidence>
<keyword evidence="2" id="KW-0813">Transport</keyword>
<evidence type="ECO:0000313" key="7">
    <source>
        <dbReference type="Proteomes" id="UP000049222"/>
    </source>
</evidence>
<name>A0A0M6YR63_9RHOB</name>
<keyword evidence="7" id="KW-1185">Reference proteome</keyword>
<keyword evidence="3" id="KW-1003">Cell membrane</keyword>
<reference evidence="6 7" key="1">
    <citation type="submission" date="2015-07" db="EMBL/GenBank/DDBJ databases">
        <authorList>
            <person name="Noorani M."/>
        </authorList>
    </citation>
    <scope>NUCLEOTIDE SEQUENCE [LARGE SCALE GENOMIC DNA]</scope>
    <source>
        <strain evidence="6 7">CECT 7802</strain>
    </source>
</reference>
<protein>
    <submittedName>
        <fullName evidence="6">Bicarbonate transport ATP-binding protein CmpC</fullName>
        <ecNumber evidence="6">3.6.3.-</ecNumber>
    </submittedName>
</protein>
<dbReference type="PANTHER" id="PTHR30024:SF43">
    <property type="entry name" value="BLL4572 PROTEIN"/>
    <property type="match status" value="1"/>
</dbReference>
<evidence type="ECO:0000256" key="4">
    <source>
        <dbReference type="ARBA" id="ARBA00022519"/>
    </source>
</evidence>
<dbReference type="GO" id="GO:0012505">
    <property type="term" value="C:endomembrane system"/>
    <property type="evidence" value="ECO:0007669"/>
    <property type="project" value="UniProtKB-SubCell"/>
</dbReference>
<dbReference type="CDD" id="cd13553">
    <property type="entry name" value="PBP2_NrtA_CpmA_like"/>
    <property type="match status" value="1"/>
</dbReference>
<dbReference type="AlphaFoldDB" id="A0A0M6YR63"/>
<dbReference type="Gene3D" id="3.40.190.10">
    <property type="entry name" value="Periplasmic binding protein-like II"/>
    <property type="match status" value="2"/>
</dbReference>
<comment type="subcellular location">
    <subcellularLocation>
        <location evidence="1">Endomembrane system</location>
    </subcellularLocation>
</comment>
<keyword evidence="6" id="KW-0378">Hydrolase</keyword>
<dbReference type="Proteomes" id="UP000049222">
    <property type="component" value="Unassembled WGS sequence"/>
</dbReference>
<dbReference type="GO" id="GO:0016787">
    <property type="term" value="F:hydrolase activity"/>
    <property type="evidence" value="ECO:0007669"/>
    <property type="project" value="UniProtKB-KW"/>
</dbReference>
<sequence>MTLFPLPVGFLPLVDAAPLIVAAEMGFDHVESIALDLRRATSWSGLRDMVSFGQVLAAQMLSPMPVAAALGLGGVSVGLSAISVLSTNGEVIGISNRIADQLRERPNALAFDDAAAAGAALISVAGGPLRVGVPFPFSMHAELLYYWLSSLGLPAPSALEVRTVPPPLMAAAMASGEIDAFCVGEPWGSIAVEKNAGELLLAGCAIWPGAPEKILGVRTDLLGTIPEQLGALVRAVWHAGQWLDNPRNYTVACEILSSRTYLDVPSEIIDRSLTGHLLTSARGGTHMVHDFIGFSQTQPQERHAAWMADRLAGRLGLDRSAAVPAGRTQFAAAFHRHAVQAIPGYEPDLPRPDRLFDGRDLNIDLGE</sequence>
<dbReference type="Pfam" id="PF13379">
    <property type="entry name" value="NMT1_2"/>
    <property type="match status" value="1"/>
</dbReference>
<dbReference type="OrthoDB" id="570524at2"/>
<evidence type="ECO:0000256" key="2">
    <source>
        <dbReference type="ARBA" id="ARBA00022448"/>
    </source>
</evidence>